<feature type="transmembrane region" description="Helical" evidence="5">
    <location>
        <begin position="227"/>
        <end position="249"/>
    </location>
</feature>
<comment type="subcellular location">
    <subcellularLocation>
        <location evidence="1">Membrane</location>
        <topology evidence="1">Multi-pass membrane protein</topology>
    </subcellularLocation>
</comment>
<dbReference type="EMBL" id="JAHWDQ010000002">
    <property type="protein sequence ID" value="MBW2941326.1"/>
    <property type="molecule type" value="Genomic_DNA"/>
</dbReference>
<dbReference type="Pfam" id="PF01758">
    <property type="entry name" value="SBF"/>
    <property type="match status" value="1"/>
</dbReference>
<evidence type="ECO:0000256" key="3">
    <source>
        <dbReference type="ARBA" id="ARBA00022989"/>
    </source>
</evidence>
<feature type="transmembrane region" description="Helical" evidence="5">
    <location>
        <begin position="255"/>
        <end position="276"/>
    </location>
</feature>
<keyword evidence="4 5" id="KW-0472">Membrane</keyword>
<sequence>MLIQSLIPLGLFLIMLSMGLGLTVNDFKELLNRPKAVFVILLVQLLFLPLLAIAISLAIDLSPSLGLGLVLIASCPGGITSNMLTRLAKGDTALSIGLTAITSLTSVFIIPLIMGAFARLIGGELESFELSFLNIILQISALTALPLVIGMVLRNKYPDVVSHLESKMVLITALFFILLVVLTWIDQWENIKSSVNVAGTAVALLLVLSNTAGFLSGKIARLQEQEITTMLIEVGIQNGAMAFMIAATILNNMSIAIPSALYSVFMIIIGMVIVVVRRPNVA</sequence>
<keyword evidence="7" id="KW-1185">Reference proteome</keyword>
<dbReference type="PANTHER" id="PTHR10361:SF24">
    <property type="entry name" value="P3 PROTEIN"/>
    <property type="match status" value="1"/>
</dbReference>
<feature type="transmembrane region" description="Helical" evidence="5">
    <location>
        <begin position="165"/>
        <end position="185"/>
    </location>
</feature>
<reference evidence="6" key="1">
    <citation type="submission" date="2021-07" db="EMBL/GenBank/DDBJ databases">
        <title>Zhongshania sp. CAU 1632 isolated from seawater.</title>
        <authorList>
            <person name="Kim W."/>
        </authorList>
    </citation>
    <scope>NUCLEOTIDE SEQUENCE</scope>
    <source>
        <strain evidence="6">CAU 1632</strain>
    </source>
</reference>
<evidence type="ECO:0000256" key="2">
    <source>
        <dbReference type="ARBA" id="ARBA00022692"/>
    </source>
</evidence>
<evidence type="ECO:0000256" key="1">
    <source>
        <dbReference type="ARBA" id="ARBA00004141"/>
    </source>
</evidence>
<comment type="caution">
    <text evidence="6">The sequence shown here is derived from an EMBL/GenBank/DDBJ whole genome shotgun (WGS) entry which is preliminary data.</text>
</comment>
<feature type="transmembrane region" description="Helical" evidence="5">
    <location>
        <begin position="6"/>
        <end position="24"/>
    </location>
</feature>
<name>A0ABS6VSN0_9GAMM</name>
<dbReference type="RefSeq" id="WP_219043563.1">
    <property type="nucleotide sequence ID" value="NZ_JAHWDQ010000002.1"/>
</dbReference>
<evidence type="ECO:0000313" key="7">
    <source>
        <dbReference type="Proteomes" id="UP001166291"/>
    </source>
</evidence>
<evidence type="ECO:0000313" key="6">
    <source>
        <dbReference type="EMBL" id="MBW2941326.1"/>
    </source>
</evidence>
<dbReference type="InterPro" id="IPR004710">
    <property type="entry name" value="Bilac:Na_transpt"/>
</dbReference>
<evidence type="ECO:0000256" key="5">
    <source>
        <dbReference type="SAM" id="Phobius"/>
    </source>
</evidence>
<keyword evidence="2 5" id="KW-0812">Transmembrane</keyword>
<protein>
    <submittedName>
        <fullName evidence="6">Bile acid:sodium symporter family protein</fullName>
    </submittedName>
</protein>
<dbReference type="InterPro" id="IPR002657">
    <property type="entry name" value="BilAc:Na_symport/Acr3"/>
</dbReference>
<accession>A0ABS6VSN0</accession>
<organism evidence="6 7">
    <name type="scientific">Zhongshania aquimaris</name>
    <dbReference type="NCBI Taxonomy" id="2857107"/>
    <lineage>
        <taxon>Bacteria</taxon>
        <taxon>Pseudomonadati</taxon>
        <taxon>Pseudomonadota</taxon>
        <taxon>Gammaproteobacteria</taxon>
        <taxon>Cellvibrionales</taxon>
        <taxon>Spongiibacteraceae</taxon>
        <taxon>Zhongshania</taxon>
    </lineage>
</organism>
<feature type="transmembrane region" description="Helical" evidence="5">
    <location>
        <begin position="96"/>
        <end position="118"/>
    </location>
</feature>
<dbReference type="Proteomes" id="UP001166291">
    <property type="component" value="Unassembled WGS sequence"/>
</dbReference>
<proteinExistence type="predicted"/>
<feature type="transmembrane region" description="Helical" evidence="5">
    <location>
        <begin position="130"/>
        <end position="153"/>
    </location>
</feature>
<gene>
    <name evidence="6" type="ORF">KXJ70_11075</name>
</gene>
<feature type="transmembrane region" description="Helical" evidence="5">
    <location>
        <begin position="36"/>
        <end position="59"/>
    </location>
</feature>
<dbReference type="PANTHER" id="PTHR10361">
    <property type="entry name" value="SODIUM-BILE ACID COTRANSPORTER"/>
    <property type="match status" value="1"/>
</dbReference>
<keyword evidence="3 5" id="KW-1133">Transmembrane helix</keyword>
<feature type="transmembrane region" description="Helical" evidence="5">
    <location>
        <begin position="197"/>
        <end position="215"/>
    </location>
</feature>
<feature type="transmembrane region" description="Helical" evidence="5">
    <location>
        <begin position="65"/>
        <end position="84"/>
    </location>
</feature>
<evidence type="ECO:0000256" key="4">
    <source>
        <dbReference type="ARBA" id="ARBA00023136"/>
    </source>
</evidence>